<evidence type="ECO:0008006" key="3">
    <source>
        <dbReference type="Google" id="ProtNLM"/>
    </source>
</evidence>
<accession>A0A1F6CX24</accession>
<protein>
    <recommendedName>
        <fullName evidence="3">MalT-like TPR region domain-containing protein</fullName>
    </recommendedName>
</protein>
<name>A0A1F6CX24_9BACT</name>
<evidence type="ECO:0000313" key="2">
    <source>
        <dbReference type="Proteomes" id="UP000176863"/>
    </source>
</evidence>
<evidence type="ECO:0000313" key="1">
    <source>
        <dbReference type="EMBL" id="OGG53714.1"/>
    </source>
</evidence>
<dbReference type="EMBL" id="MFKT01000009">
    <property type="protein sequence ID" value="OGG53714.1"/>
    <property type="molecule type" value="Genomic_DNA"/>
</dbReference>
<organism evidence="1 2">
    <name type="scientific">Candidatus Kaiserbacteria bacterium RIFCSPHIGHO2_01_FULL_53_29</name>
    <dbReference type="NCBI Taxonomy" id="1798480"/>
    <lineage>
        <taxon>Bacteria</taxon>
        <taxon>Candidatus Kaiseribacteriota</taxon>
    </lineage>
</organism>
<dbReference type="Proteomes" id="UP000176863">
    <property type="component" value="Unassembled WGS sequence"/>
</dbReference>
<proteinExistence type="predicted"/>
<sequence>MIENIHANQDVGDGVKQTQTFEATVAEVIAMARSNDDGLAGKVGEIDDQMTSADEQTRRVLHEKIRGPVLATVRQDPTLLARLSFASSLVNLPASPFFRAVTEALAEHEKLLTPEELLTVTATFRRIGAYNRMQKFADTLIEKLDDPEVPEALRLRSKLSYELHMAEYQKGDYQKSMSLAGMSADEAERAGDIPGKLYAQMNVSGLLLPALGRHEEGVALSEEVCRQAEELALNATDSDARNRVLRIAMNTYFHRIRIVVENEGNAGDIKHLLAQLGENPVFQSCKDEEWVKKDIQIANDFIQRRP</sequence>
<dbReference type="STRING" id="1798480.A2851_02400"/>
<dbReference type="AlphaFoldDB" id="A0A1F6CX24"/>
<gene>
    <name evidence="1" type="ORF">A2851_02400</name>
</gene>
<reference evidence="1 2" key="1">
    <citation type="journal article" date="2016" name="Nat. Commun.">
        <title>Thousands of microbial genomes shed light on interconnected biogeochemical processes in an aquifer system.</title>
        <authorList>
            <person name="Anantharaman K."/>
            <person name="Brown C.T."/>
            <person name="Hug L.A."/>
            <person name="Sharon I."/>
            <person name="Castelle C.J."/>
            <person name="Probst A.J."/>
            <person name="Thomas B.C."/>
            <person name="Singh A."/>
            <person name="Wilkins M.J."/>
            <person name="Karaoz U."/>
            <person name="Brodie E.L."/>
            <person name="Williams K.H."/>
            <person name="Hubbard S.S."/>
            <person name="Banfield J.F."/>
        </authorList>
    </citation>
    <scope>NUCLEOTIDE SEQUENCE [LARGE SCALE GENOMIC DNA]</scope>
</reference>
<comment type="caution">
    <text evidence="1">The sequence shown here is derived from an EMBL/GenBank/DDBJ whole genome shotgun (WGS) entry which is preliminary data.</text>
</comment>